<dbReference type="AlphaFoldDB" id="A0A382YA28"/>
<name>A0A382YA28_9ZZZZ</name>
<accession>A0A382YA28</accession>
<dbReference type="PANTHER" id="PTHR30244">
    <property type="entry name" value="TRANSAMINASE"/>
    <property type="match status" value="1"/>
</dbReference>
<dbReference type="InterPro" id="IPR000653">
    <property type="entry name" value="DegT/StrS_aminotransferase"/>
</dbReference>
<feature type="non-terminal residue" evidence="1">
    <location>
        <position position="1"/>
    </location>
</feature>
<dbReference type="EMBL" id="UINC01173860">
    <property type="protein sequence ID" value="SVD79685.1"/>
    <property type="molecule type" value="Genomic_DNA"/>
</dbReference>
<dbReference type="SUPFAM" id="SSF53383">
    <property type="entry name" value="PLP-dependent transferases"/>
    <property type="match status" value="1"/>
</dbReference>
<organism evidence="1">
    <name type="scientific">marine metagenome</name>
    <dbReference type="NCBI Taxonomy" id="408172"/>
    <lineage>
        <taxon>unclassified sequences</taxon>
        <taxon>metagenomes</taxon>
        <taxon>ecological metagenomes</taxon>
    </lineage>
</organism>
<feature type="non-terminal residue" evidence="1">
    <location>
        <position position="168"/>
    </location>
</feature>
<dbReference type="Pfam" id="PF01041">
    <property type="entry name" value="DegT_DnrJ_EryC1"/>
    <property type="match status" value="1"/>
</dbReference>
<dbReference type="GO" id="GO:0030170">
    <property type="term" value="F:pyridoxal phosphate binding"/>
    <property type="evidence" value="ECO:0007669"/>
    <property type="project" value="TreeGrafter"/>
</dbReference>
<evidence type="ECO:0008006" key="2">
    <source>
        <dbReference type="Google" id="ProtNLM"/>
    </source>
</evidence>
<evidence type="ECO:0000313" key="1">
    <source>
        <dbReference type="EMBL" id="SVD79685.1"/>
    </source>
</evidence>
<sequence length="168" mass="18707">VEAANRWPLLTEEDEAAVLDVIRHGDLSTHTVIGSLEADYRRYFGVEHALAHCNGTAALLAAYFALELQPGDEVLVPSATFWASVLPLLWVGGIPVFCESETEQLGLDPEDVERRISPRTRAIMIVHLWGMPSRLEALLDIARRHDLKVIEDDSHAQGAKWRGQWCGT</sequence>
<gene>
    <name evidence="1" type="ORF">METZ01_LOCUS432539</name>
</gene>
<dbReference type="Gene3D" id="3.40.640.10">
    <property type="entry name" value="Type I PLP-dependent aspartate aminotransferase-like (Major domain)"/>
    <property type="match status" value="1"/>
</dbReference>
<dbReference type="InterPro" id="IPR015424">
    <property type="entry name" value="PyrdxlP-dep_Trfase"/>
</dbReference>
<proteinExistence type="predicted"/>
<reference evidence="1" key="1">
    <citation type="submission" date="2018-05" db="EMBL/GenBank/DDBJ databases">
        <authorList>
            <person name="Lanie J.A."/>
            <person name="Ng W.-L."/>
            <person name="Kazmierczak K.M."/>
            <person name="Andrzejewski T.M."/>
            <person name="Davidsen T.M."/>
            <person name="Wayne K.J."/>
            <person name="Tettelin H."/>
            <person name="Glass J.I."/>
            <person name="Rusch D."/>
            <person name="Podicherti R."/>
            <person name="Tsui H.-C.T."/>
            <person name="Winkler M.E."/>
        </authorList>
    </citation>
    <scope>NUCLEOTIDE SEQUENCE</scope>
</reference>
<protein>
    <recommendedName>
        <fullName evidence="2">Aminotransferase class I/classII domain-containing protein</fullName>
    </recommendedName>
</protein>
<dbReference type="GO" id="GO:0008483">
    <property type="term" value="F:transaminase activity"/>
    <property type="evidence" value="ECO:0007669"/>
    <property type="project" value="TreeGrafter"/>
</dbReference>
<dbReference type="PANTHER" id="PTHR30244:SF34">
    <property type="entry name" value="DTDP-4-AMINO-4,6-DIDEOXYGALACTOSE TRANSAMINASE"/>
    <property type="match status" value="1"/>
</dbReference>
<dbReference type="InterPro" id="IPR015421">
    <property type="entry name" value="PyrdxlP-dep_Trfase_major"/>
</dbReference>
<dbReference type="GO" id="GO:0000271">
    <property type="term" value="P:polysaccharide biosynthetic process"/>
    <property type="evidence" value="ECO:0007669"/>
    <property type="project" value="TreeGrafter"/>
</dbReference>